<dbReference type="SUPFAM" id="SSF50969">
    <property type="entry name" value="YVTN repeat-like/Quinoprotein amine dehydrogenase"/>
    <property type="match status" value="1"/>
</dbReference>
<evidence type="ECO:0008006" key="3">
    <source>
        <dbReference type="Google" id="ProtNLM"/>
    </source>
</evidence>
<dbReference type="InterPro" id="IPR008311">
    <property type="entry name" value="UCP028101"/>
</dbReference>
<name>A0A1X6ZTU8_9RHOB</name>
<accession>A0A1X6ZTU8</accession>
<dbReference type="Pfam" id="PF07433">
    <property type="entry name" value="DUF1513"/>
    <property type="match status" value="1"/>
</dbReference>
<dbReference type="Gene3D" id="2.130.10.10">
    <property type="entry name" value="YVTN repeat-like/Quinoprotein amine dehydrogenase"/>
    <property type="match status" value="1"/>
</dbReference>
<dbReference type="Proteomes" id="UP000193061">
    <property type="component" value="Unassembled WGS sequence"/>
</dbReference>
<dbReference type="AlphaFoldDB" id="A0A1X6ZTU8"/>
<protein>
    <recommendedName>
        <fullName evidence="3">DUF1513 domain-containing protein</fullName>
    </recommendedName>
</protein>
<keyword evidence="2" id="KW-1185">Reference proteome</keyword>
<dbReference type="EMBL" id="FWFX01000011">
    <property type="protein sequence ID" value="SLN61475.1"/>
    <property type="molecule type" value="Genomic_DNA"/>
</dbReference>
<dbReference type="InterPro" id="IPR015943">
    <property type="entry name" value="WD40/YVTN_repeat-like_dom_sf"/>
</dbReference>
<gene>
    <name evidence="1" type="ORF">ROA7450_03186</name>
</gene>
<evidence type="ECO:0000313" key="2">
    <source>
        <dbReference type="Proteomes" id="UP000193061"/>
    </source>
</evidence>
<dbReference type="PIRSF" id="PIRSF028101">
    <property type="entry name" value="UCP028101"/>
    <property type="match status" value="1"/>
</dbReference>
<dbReference type="InterPro" id="IPR011044">
    <property type="entry name" value="Quino_amine_DH_bsu"/>
</dbReference>
<dbReference type="InterPro" id="IPR006311">
    <property type="entry name" value="TAT_signal"/>
</dbReference>
<dbReference type="PROSITE" id="PS51318">
    <property type="entry name" value="TAT"/>
    <property type="match status" value="1"/>
</dbReference>
<evidence type="ECO:0000313" key="1">
    <source>
        <dbReference type="EMBL" id="SLN61475.1"/>
    </source>
</evidence>
<reference evidence="1 2" key="1">
    <citation type="submission" date="2017-03" db="EMBL/GenBank/DDBJ databases">
        <authorList>
            <person name="Afonso C.L."/>
            <person name="Miller P.J."/>
            <person name="Scott M.A."/>
            <person name="Spackman E."/>
            <person name="Goraichik I."/>
            <person name="Dimitrov K.M."/>
            <person name="Suarez D.L."/>
            <person name="Swayne D.E."/>
        </authorList>
    </citation>
    <scope>NUCLEOTIDE SEQUENCE [LARGE SCALE GENOMIC DNA]</scope>
    <source>
        <strain evidence="1 2">CECT 7450</strain>
    </source>
</reference>
<organism evidence="1 2">
    <name type="scientific">Roseovarius albus</name>
    <dbReference type="NCBI Taxonomy" id="1247867"/>
    <lineage>
        <taxon>Bacteria</taxon>
        <taxon>Pseudomonadati</taxon>
        <taxon>Pseudomonadota</taxon>
        <taxon>Alphaproteobacteria</taxon>
        <taxon>Rhodobacterales</taxon>
        <taxon>Roseobacteraceae</taxon>
        <taxon>Roseovarius</taxon>
    </lineage>
</organism>
<sequence>MVTDMTNRRAFLSGMLAATVLPRPTWADAGAPTCLAAAKVSTGDYILCGMREGGELVFSLPLPGRGHAAAAHPTRPHAVAFARRPGRFALVIDCLLGREMAGLDAPDGRHFYGHGVFSDDGRQLFTTENDYDNGRGVIGVWDATNNYRRLGEFWSGGTGPHDLRLMPDGETLVVANGGIETHPDSGRAKLNLPTMQSNISYLSFVGEMLEQVTLPAELQLNSIRHLAVAPSGKAALAMQWQGDLARPVPLAGWHERGREIHLLTAAPNSQRQMAGYAGSIAISGDSKQIATTSPRGGMIQLFSVGQDAPTILQAPDVCGVSHQAGGFHYTTGTGEVGQFSENGLKPQQTHDLAWDNHLVRL</sequence>
<proteinExistence type="predicted"/>